<dbReference type="EMBL" id="CP002859">
    <property type="protein sequence ID" value="AEI48274.1"/>
    <property type="molecule type" value="Genomic_DNA"/>
</dbReference>
<keyword evidence="2" id="KW-1185">Reference proteome</keyword>
<reference evidence="1 2" key="2">
    <citation type="journal article" date="2012" name="Stand. Genomic Sci.">
        <title>Complete genome sequence of the aquatic bacterium Runella slithyformis type strain (LSU 4(T)).</title>
        <authorList>
            <person name="Copeland A."/>
            <person name="Zhang X."/>
            <person name="Misra M."/>
            <person name="Lapidus A."/>
            <person name="Nolan M."/>
            <person name="Lucas S."/>
            <person name="Deshpande S."/>
            <person name="Cheng J.F."/>
            <person name="Tapia R."/>
            <person name="Goodwin L.A."/>
            <person name="Pitluck S."/>
            <person name="Liolios K."/>
            <person name="Pagani I."/>
            <person name="Ivanova N."/>
            <person name="Mikhailova N."/>
            <person name="Pati A."/>
            <person name="Chen A."/>
            <person name="Palaniappan K."/>
            <person name="Land M."/>
            <person name="Hauser L."/>
            <person name="Pan C."/>
            <person name="Jeffries C.D."/>
            <person name="Detter J.C."/>
            <person name="Brambilla E.M."/>
            <person name="Rohde M."/>
            <person name="Djao O.D."/>
            <person name="Goker M."/>
            <person name="Sikorski J."/>
            <person name="Tindall B.J."/>
            <person name="Woyke T."/>
            <person name="Bristow J."/>
            <person name="Eisen J.A."/>
            <person name="Markowitz V."/>
            <person name="Hugenholtz P."/>
            <person name="Kyrpides N.C."/>
            <person name="Klenk H.P."/>
            <person name="Mavromatis K."/>
        </authorList>
    </citation>
    <scope>NUCLEOTIDE SEQUENCE [LARGE SCALE GENOMIC DNA]</scope>
    <source>
        <strain evidence="2">ATCC 29530 / DSM 19594 / LMG 11500 / NCIMB 11436 / LSU 4</strain>
    </source>
</reference>
<dbReference type="AlphaFoldDB" id="A0A7U3ZJB6"/>
<evidence type="ECO:0000313" key="2">
    <source>
        <dbReference type="Proteomes" id="UP000000493"/>
    </source>
</evidence>
<dbReference type="KEGG" id="rsi:Runsl_1850"/>
<evidence type="ECO:0000313" key="1">
    <source>
        <dbReference type="EMBL" id="AEI48274.1"/>
    </source>
</evidence>
<gene>
    <name evidence="1" type="ordered locus">Runsl_1850</name>
</gene>
<protein>
    <submittedName>
        <fullName evidence="1">Uncharacterized protein</fullName>
    </submittedName>
</protein>
<name>A0A7U3ZJB6_RUNSL</name>
<dbReference type="Proteomes" id="UP000000493">
    <property type="component" value="Chromosome"/>
</dbReference>
<reference evidence="2" key="1">
    <citation type="submission" date="2011-06" db="EMBL/GenBank/DDBJ databases">
        <title>The complete genome of chromosome of Runella slithyformis DSM 19594.</title>
        <authorList>
            <consortium name="US DOE Joint Genome Institute (JGI-PGF)"/>
            <person name="Lucas S."/>
            <person name="Han J."/>
            <person name="Lapidus A."/>
            <person name="Bruce D."/>
            <person name="Goodwin L."/>
            <person name="Pitluck S."/>
            <person name="Peters L."/>
            <person name="Kyrpides N."/>
            <person name="Mavromatis K."/>
            <person name="Ivanova N."/>
            <person name="Ovchinnikova G."/>
            <person name="Zhang X."/>
            <person name="Misra M."/>
            <person name="Detter J.C."/>
            <person name="Tapia R."/>
            <person name="Han C."/>
            <person name="Land M."/>
            <person name="Hauser L."/>
            <person name="Markowitz V."/>
            <person name="Cheng J.-F."/>
            <person name="Hugenholtz P."/>
            <person name="Woyke T."/>
            <person name="Wu D."/>
            <person name="Tindall B."/>
            <person name="Faehrich R."/>
            <person name="Brambilla E."/>
            <person name="Klenk H.-P."/>
            <person name="Eisen J.A."/>
        </authorList>
    </citation>
    <scope>NUCLEOTIDE SEQUENCE [LARGE SCALE GENOMIC DNA]</scope>
    <source>
        <strain evidence="2">ATCC 29530 / DSM 19594 / LMG 11500 / NCIMB 11436 / LSU 4</strain>
    </source>
</reference>
<organism evidence="1 2">
    <name type="scientific">Runella slithyformis (strain ATCC 29530 / DSM 19594 / LMG 11500 / NCIMB 11436 / LSU 4)</name>
    <dbReference type="NCBI Taxonomy" id="761193"/>
    <lineage>
        <taxon>Bacteria</taxon>
        <taxon>Pseudomonadati</taxon>
        <taxon>Bacteroidota</taxon>
        <taxon>Cytophagia</taxon>
        <taxon>Cytophagales</taxon>
        <taxon>Spirosomataceae</taxon>
        <taxon>Runella</taxon>
    </lineage>
</organism>
<dbReference type="RefSeq" id="WP_013927587.1">
    <property type="nucleotide sequence ID" value="NC_015703.1"/>
</dbReference>
<sequence>MKLKSCTAALLLTFCIACTPNESKSADAGVDQTPDIIAQAGAQKPVEEPTATDDGIKEMGLLKEVEDSGYPFATLTIEFPERKFKEYFTINFEEVKGASLDKVYKWVGKYVSFTYNTDLTNALLDVQIGGKSLVSDEKIELGPEVKQLSGILKGADEETPGDLPGEVTITTKNKTTMTFPFFVTTEMVKANGKSVVGFYEERNQNTITAIKLLPK</sequence>
<accession>A0A7U3ZJB6</accession>
<proteinExistence type="predicted"/>